<dbReference type="SUPFAM" id="SSF53659">
    <property type="entry name" value="Isocitrate/Isopropylmalate dehydrogenase-like"/>
    <property type="match status" value="1"/>
</dbReference>
<dbReference type="InterPro" id="IPR050500">
    <property type="entry name" value="Phos_Acetyltrans/Butyryltrans"/>
</dbReference>
<dbReference type="PANTHER" id="PTHR43356">
    <property type="entry name" value="PHOSPHATE ACETYLTRANSFERASE"/>
    <property type="match status" value="1"/>
</dbReference>
<dbReference type="PANTHER" id="PTHR43356:SF2">
    <property type="entry name" value="PHOSPHATE ACETYLTRANSFERASE"/>
    <property type="match status" value="1"/>
</dbReference>
<dbReference type="Proteomes" id="UP001519271">
    <property type="component" value="Unassembled WGS sequence"/>
</dbReference>
<proteinExistence type="inferred from homology"/>
<dbReference type="EC" id="2.3.1.19" evidence="5"/>
<evidence type="ECO:0000313" key="5">
    <source>
        <dbReference type="EMBL" id="MBP1918268.1"/>
    </source>
</evidence>
<keyword evidence="2 5" id="KW-0808">Transferase</keyword>
<accession>A0ABS4G148</accession>
<sequence>MIRSLDEVLEKVSNLPKKTIAVAQAADDEILQVAQATIDRGIANFIFVGDKLKIEKMILDGKYRLDGVEIIHADTDAACAAKAVELVRNNLADMPMKGLLATSTFIKAVLDKENGLRSNRLVTQMTVTDKIDSEGLYFITDCAMNISPDLNTKVEILNNAVYVARILGYDVPKVALVTALETVNPAMPETLDAAIISKMNERGQIKNCIVDGPFALDNAISVISAEHKGLRSEVAGKADILLVSDIRMGNVLHKAITYFAKKRIGSIIMGTTSPLVMTSRSDSIEDKLISIALSSYLVSQDMFSK</sequence>
<evidence type="ECO:0000256" key="3">
    <source>
        <dbReference type="ARBA" id="ARBA00023315"/>
    </source>
</evidence>
<name>A0ABS4G148_9CLOT</name>
<protein>
    <submittedName>
        <fullName evidence="5">Phosphate butyryltransferase</fullName>
        <ecNumber evidence="5">2.3.1.19</ecNumber>
    </submittedName>
</protein>
<feature type="domain" description="Phosphate acetyl/butaryl transferase" evidence="4">
    <location>
        <begin position="6"/>
        <end position="77"/>
    </location>
</feature>
<keyword evidence="3 5" id="KW-0012">Acyltransferase</keyword>
<dbReference type="PIRSF" id="PIRSF000428">
    <property type="entry name" value="P_Ac_trans"/>
    <property type="match status" value="1"/>
</dbReference>
<dbReference type="RefSeq" id="WP_209458508.1">
    <property type="nucleotide sequence ID" value="NZ_JAGGKC010000004.1"/>
</dbReference>
<keyword evidence="6" id="KW-1185">Reference proteome</keyword>
<dbReference type="EMBL" id="JAGGKC010000004">
    <property type="protein sequence ID" value="MBP1918268.1"/>
    <property type="molecule type" value="Genomic_DNA"/>
</dbReference>
<dbReference type="InterPro" id="IPR002505">
    <property type="entry name" value="PTA_PTB"/>
</dbReference>
<evidence type="ECO:0000259" key="4">
    <source>
        <dbReference type="Pfam" id="PF01515"/>
    </source>
</evidence>
<dbReference type="Pfam" id="PF01515">
    <property type="entry name" value="PTA_PTB"/>
    <property type="match status" value="2"/>
</dbReference>
<comment type="caution">
    <text evidence="5">The sequence shown here is derived from an EMBL/GenBank/DDBJ whole genome shotgun (WGS) entry which is preliminary data.</text>
</comment>
<reference evidence="5 6" key="1">
    <citation type="submission" date="2021-03" db="EMBL/GenBank/DDBJ databases">
        <title>Genomic Encyclopedia of Type Strains, Phase IV (KMG-IV): sequencing the most valuable type-strain genomes for metagenomic binning, comparative biology and taxonomic classification.</title>
        <authorList>
            <person name="Goeker M."/>
        </authorList>
    </citation>
    <scope>NUCLEOTIDE SEQUENCE [LARGE SCALE GENOMIC DNA]</scope>
    <source>
        <strain evidence="5 6">DSM 6139</strain>
    </source>
</reference>
<dbReference type="GO" id="GO:0050182">
    <property type="term" value="F:phosphate butyryltransferase activity"/>
    <property type="evidence" value="ECO:0007669"/>
    <property type="project" value="UniProtKB-EC"/>
</dbReference>
<dbReference type="Gene3D" id="3.40.718.10">
    <property type="entry name" value="Isopropylmalate Dehydrogenase"/>
    <property type="match status" value="1"/>
</dbReference>
<gene>
    <name evidence="5" type="ORF">J2Z34_000740</name>
</gene>
<evidence type="ECO:0000256" key="2">
    <source>
        <dbReference type="ARBA" id="ARBA00022679"/>
    </source>
</evidence>
<evidence type="ECO:0000256" key="1">
    <source>
        <dbReference type="ARBA" id="ARBA00005656"/>
    </source>
</evidence>
<organism evidence="5 6">
    <name type="scientific">Youngiibacter multivorans</name>
    <dbReference type="NCBI Taxonomy" id="937251"/>
    <lineage>
        <taxon>Bacteria</taxon>
        <taxon>Bacillati</taxon>
        <taxon>Bacillota</taxon>
        <taxon>Clostridia</taxon>
        <taxon>Eubacteriales</taxon>
        <taxon>Clostridiaceae</taxon>
        <taxon>Youngiibacter</taxon>
    </lineage>
</organism>
<dbReference type="InterPro" id="IPR012147">
    <property type="entry name" value="P_Ac_Bu_trans"/>
</dbReference>
<comment type="similarity">
    <text evidence="1">Belongs to the phosphate acetyltransferase and butyryltransferase family.</text>
</comment>
<evidence type="ECO:0000313" key="6">
    <source>
        <dbReference type="Proteomes" id="UP001519271"/>
    </source>
</evidence>
<feature type="domain" description="Phosphate acetyl/butaryl transferase" evidence="4">
    <location>
        <begin position="81"/>
        <end position="293"/>
    </location>
</feature>